<evidence type="ECO:0000256" key="3">
    <source>
        <dbReference type="ARBA" id="ARBA00023043"/>
    </source>
</evidence>
<feature type="repeat" description="ANK" evidence="4">
    <location>
        <begin position="211"/>
        <end position="244"/>
    </location>
</feature>
<dbReference type="OrthoDB" id="193242at2759"/>
<evidence type="ECO:0000313" key="6">
    <source>
        <dbReference type="EMBL" id="ETW06426.1"/>
    </source>
</evidence>
<reference evidence="6" key="1">
    <citation type="submission" date="2013-12" db="EMBL/GenBank/DDBJ databases">
        <title>The Genome Sequence of Aphanomyces invadans NJM9701.</title>
        <authorList>
            <consortium name="The Broad Institute Genomics Platform"/>
            <person name="Russ C."/>
            <person name="Tyler B."/>
            <person name="van West P."/>
            <person name="Dieguez-Uribeondo J."/>
            <person name="Young S.K."/>
            <person name="Zeng Q."/>
            <person name="Gargeya S."/>
            <person name="Fitzgerald M."/>
            <person name="Abouelleil A."/>
            <person name="Alvarado L."/>
            <person name="Chapman S.B."/>
            <person name="Gainer-Dewar J."/>
            <person name="Goldberg J."/>
            <person name="Griggs A."/>
            <person name="Gujja S."/>
            <person name="Hansen M."/>
            <person name="Howarth C."/>
            <person name="Imamovic A."/>
            <person name="Ireland A."/>
            <person name="Larimer J."/>
            <person name="McCowan C."/>
            <person name="Murphy C."/>
            <person name="Pearson M."/>
            <person name="Poon T.W."/>
            <person name="Priest M."/>
            <person name="Roberts A."/>
            <person name="Saif S."/>
            <person name="Shea T."/>
            <person name="Sykes S."/>
            <person name="Wortman J."/>
            <person name="Nusbaum C."/>
            <person name="Birren B."/>
        </authorList>
    </citation>
    <scope>NUCLEOTIDE SEQUENCE [LARGE SCALE GENOMIC DNA]</scope>
    <source>
        <strain evidence="6">NJM9701</strain>
    </source>
</reference>
<dbReference type="SMART" id="SM00220">
    <property type="entry name" value="S_TKc"/>
    <property type="match status" value="1"/>
</dbReference>
<gene>
    <name evidence="6" type="ORF">H310_02685</name>
</gene>
<dbReference type="InterPro" id="IPR000719">
    <property type="entry name" value="Prot_kinase_dom"/>
</dbReference>
<dbReference type="SMART" id="SM00248">
    <property type="entry name" value="ANK"/>
    <property type="match status" value="8"/>
</dbReference>
<dbReference type="SUPFAM" id="SSF47473">
    <property type="entry name" value="EF-hand"/>
    <property type="match status" value="1"/>
</dbReference>
<dbReference type="STRING" id="157072.A0A024UJ40"/>
<evidence type="ECO:0000259" key="5">
    <source>
        <dbReference type="PROSITE" id="PS50011"/>
    </source>
</evidence>
<keyword evidence="6" id="KW-0418">Kinase</keyword>
<dbReference type="PROSITE" id="PS50088">
    <property type="entry name" value="ANK_REPEAT"/>
    <property type="match status" value="2"/>
</dbReference>
<dbReference type="SUPFAM" id="SSF48403">
    <property type="entry name" value="Ankyrin repeat"/>
    <property type="match status" value="1"/>
</dbReference>
<keyword evidence="3 4" id="KW-0040">ANK repeat</keyword>
<dbReference type="InterPro" id="IPR002110">
    <property type="entry name" value="Ankyrin_rpt"/>
</dbReference>
<sequence>MAQVNDALVKAITEGDTLQVLLTELSGECNMNGLYVFQDKRKRDWKATPLIAASALGHTELVQGFLDRADIDVNGVDENENTAFIVAAEQGQLAVVRQFVASGKIDVNFRGEYKETALYKAAEKGQVAVVRELLQVPTIDVNLPSDGDVTPFVVACESGHVNTMKLFLDRPEVDDKIRHPALLAACQSGKTKVVAALLERDDMDVNFKDKYGDTPLIAAAEDGNIENVALLLANPATQVNAQGARQQTALAKAAQYDNLDVIRMLLEHGADTSILDKNGNSCLELALQDEQYQVAVVLVASGMTVRNIHFKDKLILEWVAPFLTHDVALRLLQLDFPVEKSESGVVSARDNHSFSWTTFLDSHVPVDPAVRVSVVSTMLRAGDDEWIRELATAKDQHGREALQTTDAATRDFLNGLRFFCGRYEIFDGPAIHVSSTAVVVHAYDHGVFQQVFDMHANADGELDKAGFIACGRVLGQQPSAADIKKQVGSAHEFDLWDKDQSGHLSATEYLRYCDQTFGGKLKVAMKFMRNADEHAREVETRNGLDIQFVLGLLPALPQPMFDANVGTLHLHGGVAMKQYPNVLVMPAADRSLEDIFLKERPNDNQIRSMLHEVAAALQHLHDHGVVHGDLKKLNILRVNHHMRVIDMDAATPIGNPIGAKFSSGSLPPEMFYRLQGDRDAAAIAAHWNDQVDANPELWAKVQPRHHYCVKTFHDVSASTTLPFKPVLASPAIDVWAFGVVMYQMYSGVELVPTDINQDVDESGIVRAATWTDADVAKRLNNKVSNALARDLIAKLLVVDPDDRISVAGILAHPYFEVKYDDASGQLLLDKLDALHVQVASGFQTVATRLDEVVFVTRETLKAVGDAKTDLMRGIFEATEVAFPTSFVVLPMDLTTPPLVDDDAEDVLRDVTSFVQKGIDMGHNFMHAVKQNKAIGRALRLVGPGEPLFLYLLDEVLGLPVVPPPGSVYPIRIETKSDEYTQFMSAAMPYLQTGFRLLQGVSTIAGLLSCLGLPSLDPRVIDDLGDQIDNAKKTSSVFDFDVLQRAVEDEGVPVQHIRGAALRELERFFKKYDHDKDYAGLCRTYASNGQALWTTPLTVATMEQSRPTSTAGLQQAKPIANTTGGKTAQQIYIDLLAQNEMMPEPPSLATVVVGGVPSMLPGGKARPDVDRPTCCGMM</sequence>
<dbReference type="eggNOG" id="KOG0610">
    <property type="taxonomic scope" value="Eukaryota"/>
</dbReference>
<evidence type="ECO:0000256" key="2">
    <source>
        <dbReference type="ARBA" id="ARBA00022837"/>
    </source>
</evidence>
<dbReference type="GeneID" id="20079735"/>
<keyword evidence="6" id="KW-0808">Transferase</keyword>
<dbReference type="Pfam" id="PF00069">
    <property type="entry name" value="Pkinase"/>
    <property type="match status" value="2"/>
</dbReference>
<protein>
    <submittedName>
        <fullName evidence="6">Serine/threonine protein kinase</fullName>
    </submittedName>
</protein>
<feature type="repeat" description="ANK" evidence="4">
    <location>
        <begin position="245"/>
        <end position="277"/>
    </location>
</feature>
<feature type="domain" description="Protein kinase" evidence="5">
    <location>
        <begin position="493"/>
        <end position="815"/>
    </location>
</feature>
<dbReference type="GO" id="GO:0005524">
    <property type="term" value="F:ATP binding"/>
    <property type="evidence" value="ECO:0007669"/>
    <property type="project" value="InterPro"/>
</dbReference>
<dbReference type="PROSITE" id="PS00018">
    <property type="entry name" value="EF_HAND_1"/>
    <property type="match status" value="1"/>
</dbReference>
<keyword evidence="1" id="KW-0677">Repeat</keyword>
<dbReference type="AlphaFoldDB" id="A0A024UJ40"/>
<dbReference type="RefSeq" id="XP_008864501.1">
    <property type="nucleotide sequence ID" value="XM_008866279.1"/>
</dbReference>
<accession>A0A024UJ40</accession>
<evidence type="ECO:0000256" key="4">
    <source>
        <dbReference type="PROSITE-ProRule" id="PRU00023"/>
    </source>
</evidence>
<proteinExistence type="predicted"/>
<dbReference type="PANTHER" id="PTHR24198:SF165">
    <property type="entry name" value="ANKYRIN REPEAT-CONTAINING PROTEIN-RELATED"/>
    <property type="match status" value="1"/>
</dbReference>
<dbReference type="PANTHER" id="PTHR24198">
    <property type="entry name" value="ANKYRIN REPEAT AND PROTEIN KINASE DOMAIN-CONTAINING PROTEIN"/>
    <property type="match status" value="1"/>
</dbReference>
<dbReference type="Gene3D" id="1.25.40.20">
    <property type="entry name" value="Ankyrin repeat-containing domain"/>
    <property type="match status" value="2"/>
</dbReference>
<organism evidence="6">
    <name type="scientific">Aphanomyces invadans</name>
    <dbReference type="NCBI Taxonomy" id="157072"/>
    <lineage>
        <taxon>Eukaryota</taxon>
        <taxon>Sar</taxon>
        <taxon>Stramenopiles</taxon>
        <taxon>Oomycota</taxon>
        <taxon>Saprolegniomycetes</taxon>
        <taxon>Saprolegniales</taxon>
        <taxon>Verrucalvaceae</taxon>
        <taxon>Aphanomyces</taxon>
    </lineage>
</organism>
<keyword evidence="2" id="KW-0106">Calcium</keyword>
<dbReference type="InterPro" id="IPR036770">
    <property type="entry name" value="Ankyrin_rpt-contain_sf"/>
</dbReference>
<dbReference type="SUPFAM" id="SSF56112">
    <property type="entry name" value="Protein kinase-like (PK-like)"/>
    <property type="match status" value="1"/>
</dbReference>
<dbReference type="InterPro" id="IPR011992">
    <property type="entry name" value="EF-hand-dom_pair"/>
</dbReference>
<dbReference type="GO" id="GO:0004674">
    <property type="term" value="F:protein serine/threonine kinase activity"/>
    <property type="evidence" value="ECO:0007669"/>
    <property type="project" value="UniProtKB-KW"/>
</dbReference>
<dbReference type="InterPro" id="IPR018247">
    <property type="entry name" value="EF_Hand_1_Ca_BS"/>
</dbReference>
<dbReference type="VEuPathDB" id="FungiDB:H310_02685"/>
<dbReference type="Gene3D" id="1.10.510.10">
    <property type="entry name" value="Transferase(Phosphotransferase) domain 1"/>
    <property type="match status" value="1"/>
</dbReference>
<dbReference type="Pfam" id="PF12796">
    <property type="entry name" value="Ank_2"/>
    <property type="match status" value="3"/>
</dbReference>
<keyword evidence="6" id="KW-0723">Serine/threonine-protein kinase</keyword>
<dbReference type="InterPro" id="IPR011009">
    <property type="entry name" value="Kinase-like_dom_sf"/>
</dbReference>
<dbReference type="PROSITE" id="PS50297">
    <property type="entry name" value="ANK_REP_REGION"/>
    <property type="match status" value="1"/>
</dbReference>
<name>A0A024UJ40_9STRA</name>
<dbReference type="EMBL" id="KI913955">
    <property type="protein sequence ID" value="ETW06426.1"/>
    <property type="molecule type" value="Genomic_DNA"/>
</dbReference>
<dbReference type="eggNOG" id="KOG4177">
    <property type="taxonomic scope" value="Eukaryota"/>
</dbReference>
<dbReference type="PROSITE" id="PS50011">
    <property type="entry name" value="PROTEIN_KINASE_DOM"/>
    <property type="match status" value="1"/>
</dbReference>
<evidence type="ECO:0000256" key="1">
    <source>
        <dbReference type="ARBA" id="ARBA00022737"/>
    </source>
</evidence>